<protein>
    <submittedName>
        <fullName evidence="3">Uncharacterized protein LOC105843712 isoform X1</fullName>
    </submittedName>
</protein>
<dbReference type="GeneID" id="105843712"/>
<reference evidence="3" key="1">
    <citation type="submission" date="2025-08" db="UniProtKB">
        <authorList>
            <consortium name="RefSeq"/>
        </authorList>
    </citation>
    <scope>IDENTIFICATION</scope>
</reference>
<dbReference type="InterPro" id="IPR000571">
    <property type="entry name" value="Znf_CCCH"/>
</dbReference>
<proteinExistence type="predicted"/>
<dbReference type="Gene3D" id="3.90.1140.10">
    <property type="entry name" value="Cyclic phosphodiesterase"/>
    <property type="match status" value="1"/>
</dbReference>
<keyword evidence="2" id="KW-1185">Reference proteome</keyword>
<feature type="domain" description="C3H1-type" evidence="1">
    <location>
        <begin position="105"/>
        <end position="130"/>
    </location>
</feature>
<dbReference type="Pfam" id="PF10307">
    <property type="entry name" value="HAD_SAK_1"/>
    <property type="match status" value="1"/>
</dbReference>
<dbReference type="Gene3D" id="3.30.460.10">
    <property type="entry name" value="Beta Polymerase, domain 2"/>
    <property type="match status" value="1"/>
</dbReference>
<dbReference type="InterPro" id="IPR018812">
    <property type="entry name" value="SAK_HAD"/>
</dbReference>
<gene>
    <name evidence="3" type="primary">LOC105843712</name>
</gene>
<dbReference type="InterPro" id="IPR027417">
    <property type="entry name" value="P-loop_NTPase"/>
</dbReference>
<organism evidence="2 3">
    <name type="scientific">Hydra vulgaris</name>
    <name type="common">Hydra</name>
    <name type="synonym">Hydra attenuata</name>
    <dbReference type="NCBI Taxonomy" id="6087"/>
    <lineage>
        <taxon>Eukaryota</taxon>
        <taxon>Metazoa</taxon>
        <taxon>Cnidaria</taxon>
        <taxon>Hydrozoa</taxon>
        <taxon>Hydroidolina</taxon>
        <taxon>Anthoathecata</taxon>
        <taxon>Aplanulata</taxon>
        <taxon>Hydridae</taxon>
        <taxon>Hydra</taxon>
    </lineage>
</organism>
<dbReference type="Gene3D" id="3.40.50.300">
    <property type="entry name" value="P-loop containing nucleotide triphosphate hydrolases"/>
    <property type="match status" value="1"/>
</dbReference>
<evidence type="ECO:0000313" key="2">
    <source>
        <dbReference type="Proteomes" id="UP001652625"/>
    </source>
</evidence>
<dbReference type="SMART" id="SM00356">
    <property type="entry name" value="ZnF_C3H1"/>
    <property type="match status" value="1"/>
</dbReference>
<dbReference type="InterPro" id="IPR042653">
    <property type="entry name" value="Leng9"/>
</dbReference>
<evidence type="ECO:0000313" key="3">
    <source>
        <dbReference type="RefSeq" id="XP_065673834.1"/>
    </source>
</evidence>
<dbReference type="InterPro" id="IPR019510">
    <property type="entry name" value="AKAP7-like_phosphoesterase"/>
</dbReference>
<dbReference type="SUPFAM" id="SSF81301">
    <property type="entry name" value="Nucleotidyltransferase"/>
    <property type="match status" value="1"/>
</dbReference>
<dbReference type="SUPFAM" id="SSF52540">
    <property type="entry name" value="P-loop containing nucleoside triphosphate hydrolases"/>
    <property type="match status" value="1"/>
</dbReference>
<dbReference type="RefSeq" id="XP_065673834.1">
    <property type="nucleotide sequence ID" value="XM_065817762.1"/>
</dbReference>
<dbReference type="InterPro" id="IPR040459">
    <property type="entry name" value="MJ1316"/>
</dbReference>
<dbReference type="InterPro" id="IPR043519">
    <property type="entry name" value="NT_sf"/>
</dbReference>
<dbReference type="Pfam" id="PF04457">
    <property type="entry name" value="MJ1316"/>
    <property type="match status" value="1"/>
</dbReference>
<dbReference type="InterPro" id="IPR016135">
    <property type="entry name" value="UBQ-conjugating_enzyme/RWD"/>
</dbReference>
<dbReference type="SUPFAM" id="SSF55144">
    <property type="entry name" value="LigT-like"/>
    <property type="match status" value="1"/>
</dbReference>
<dbReference type="PANTHER" id="PTHR46729">
    <property type="entry name" value="LEUKOCYTE RECEPTOR CLUSTER MEMBER 9"/>
    <property type="match status" value="1"/>
</dbReference>
<dbReference type="PANTHER" id="PTHR46729:SF1">
    <property type="entry name" value="LEUKOCYTE RECEPTOR CLUSTER MEMBER 9"/>
    <property type="match status" value="1"/>
</dbReference>
<name>A0ABM4DH78_HYDVU</name>
<sequence>MDNLKMEEIEVLQAIFQDDIAFDPELLWLTYFVNKTLALEIFLDENYPIVMPQFKVHIGEEKFTEEKIIAFAKEHVGSQMLYDLIVYFKEIVEEEIKKTPIISNKANVLCSFFLMGSCKFADKCHNLHTENKKEITENKKETFENKKEPTEKLTFKKVSDTESEKEKKKPMKTAINVINRILWDESLPAENFIVGYIDRFTGIKEKKFTDFSWEDIASVDDFVSLAIPKHRIQYFKYRTAKVWDKTVRLDKIFNSTGDKEVIYDIVAEEDAKVGSIDKVEEEIVESVDEHPTLISKNNIGRPNAFMCVPVSDPHIKSKVEQVQQYIKSCDEQLEEAFINLENLHITICMFLLQNENDTIKASNVLQSIQPILVSMLPMFTFRLNIKCVKDFRGLVVYAEIEKSPLFIKFAEICKLKLSDAGINLAGNHEPYNPHLTILKLTRPICNKLNITGINDFYYTGCKEAHFGQQCIKELRICLTGKERGPDGFYVTKSLIYNHLCSISPILPSLAAEHVKTLLEASLIQEDKADSLLSLIFSENFDHFEQAICELEANISFNKFHTELQKHLIIIRGLPGSGKTFLSSQIASANKNLSMSICSADHYFESQECAYQFTGEKIAMAHAYCRNEMINSLNEKTDLIIVENSHSQRWEYQIYERIALFCGYNVTILEIPCNDESTRIKFYERCKHSVANQIHAAMWKRWESDFRARYIDNKSLELSLSSLINDKQVVRADNVLYAALYLDDESRQLLLKKFHVVHENVHADHMTLIYKPSLEELNSLELGSHHQVKVVGYMLNSDVEVAVLEALDLCKLPQPHITISTSKHASPKQSITALTRHGECVKPKEEIILQGVVGVQIAINEQESRKCLKNCTFEGSAKGNLVNVEKSNQNEREVVLPVTAHIYIGPSIIRSLYIFDFDGTLFHTPGPVDGRNAFTKLTGTRWPHKGWLSNVESLLHPLYIYPGPSLQYYYEHKNKSCSLSILLTGRLERVRHGVLAVLNEYELTFSRVMLKPEDGSNGYRDTKVNLYKQEYVESLLKELPTVKELKFWDDREDNVKMIKSLSKKFPNVNFCVYNVQEKQPSFYELTLEQLLIKMGIRKTIQYDEAVKSGMDFIKDAWKAVIVDDYGKCCIHPFGSYLLQRRGDVDICLFAPKDKSVSICLEMLSEKLLSFGLKYVHCAANIRCPRLKIKIEYCDAADVEFDITVACVLDNSVDEFNYIKLLENCKDQKSKVALKGLLFFDKIVKPALFGVCLKDFGLIVDLVCILLKKNRLKGNVFHCIRTFHVVQLVAEYICVAHDVGDLNELKNCEKFLKDFFGNLVKKEEEKWERLFKKFVPFEYITSLVSFFKHAEACTLEYLICHGPLLDKKTNVKIQIESGDEVSLWKAKILLEASVGTCIRNLIVNGYHINPGMVIGDLITFNVSRLNEAKRTILMAKKEFENQLSNTRVTVTLVDS</sequence>
<dbReference type="Proteomes" id="UP001652625">
    <property type="component" value="Chromosome 14"/>
</dbReference>
<evidence type="ECO:0000259" key="1">
    <source>
        <dbReference type="SMART" id="SM00356"/>
    </source>
</evidence>
<accession>A0ABM4DH78</accession>
<dbReference type="InterPro" id="IPR009097">
    <property type="entry name" value="Cyclic_Pdiesterase"/>
</dbReference>
<dbReference type="Pfam" id="PF10469">
    <property type="entry name" value="AKAP7_NLS"/>
    <property type="match status" value="1"/>
</dbReference>
<dbReference type="SUPFAM" id="SSF54495">
    <property type="entry name" value="UBC-like"/>
    <property type="match status" value="1"/>
</dbReference>
<dbReference type="Gene3D" id="3.10.110.10">
    <property type="entry name" value="Ubiquitin Conjugating Enzyme"/>
    <property type="match status" value="1"/>
</dbReference>